<organism evidence="2 3">
    <name type="scientific">Bradyrhizobium lablabi</name>
    <dbReference type="NCBI Taxonomy" id="722472"/>
    <lineage>
        <taxon>Bacteria</taxon>
        <taxon>Pseudomonadati</taxon>
        <taxon>Pseudomonadota</taxon>
        <taxon>Alphaproteobacteria</taxon>
        <taxon>Hyphomicrobiales</taxon>
        <taxon>Nitrobacteraceae</taxon>
        <taxon>Bradyrhizobium</taxon>
    </lineage>
</organism>
<dbReference type="InterPro" id="IPR000073">
    <property type="entry name" value="AB_hydrolase_1"/>
</dbReference>
<proteinExistence type="predicted"/>
<dbReference type="GO" id="GO:0046503">
    <property type="term" value="P:glycerolipid catabolic process"/>
    <property type="evidence" value="ECO:0007669"/>
    <property type="project" value="TreeGrafter"/>
</dbReference>
<dbReference type="Pfam" id="PF00561">
    <property type="entry name" value="Abhydrolase_1"/>
    <property type="match status" value="1"/>
</dbReference>
<protein>
    <submittedName>
        <fullName evidence="2">Pimeloyl-ACP methyl ester carboxylesterase</fullName>
    </submittedName>
</protein>
<dbReference type="SUPFAM" id="SSF53474">
    <property type="entry name" value="alpha/beta-Hydrolases"/>
    <property type="match status" value="1"/>
</dbReference>
<sequence>MQGPTSSHASLAWHSEGGSADVPILLIHGLGQTLQDWPSAFVTGLAGTGRRVIRFDNRDVGRSPRYDELGAPPLLRLWLCSTLRLPQWVRPPYMVADMASDAVALLDALNIPVAHLVGASMGGMIAQHIALAHPKRVRSLTLIMSSSGAPALPPPRGDVQRVLSNREPDDLQAAITSAYAFRRLIAGPLQSNDQAELERRVARSTAYGWPNRSGVARQYAAILADRRRYRLLSQIKAKCLVIHGEQDPLLPIAHGRDAAARISGSRFVSLAAMGHEITPALCASILTEIATLLRDA</sequence>
<dbReference type="Gene3D" id="3.40.50.1820">
    <property type="entry name" value="alpha/beta hydrolase"/>
    <property type="match status" value="1"/>
</dbReference>
<dbReference type="PANTHER" id="PTHR43433:SF5">
    <property type="entry name" value="AB HYDROLASE-1 DOMAIN-CONTAINING PROTEIN"/>
    <property type="match status" value="1"/>
</dbReference>
<dbReference type="PANTHER" id="PTHR43433">
    <property type="entry name" value="HYDROLASE, ALPHA/BETA FOLD FAMILY PROTEIN"/>
    <property type="match status" value="1"/>
</dbReference>
<feature type="domain" description="AB hydrolase-1" evidence="1">
    <location>
        <begin position="23"/>
        <end position="277"/>
    </location>
</feature>
<dbReference type="OrthoDB" id="9798888at2"/>
<dbReference type="RefSeq" id="WP_074816230.1">
    <property type="nucleotide sequence ID" value="NZ_FNTI01000001.1"/>
</dbReference>
<reference evidence="2 3" key="1">
    <citation type="submission" date="2016-10" db="EMBL/GenBank/DDBJ databases">
        <authorList>
            <person name="de Groot N.N."/>
        </authorList>
    </citation>
    <scope>NUCLEOTIDE SEQUENCE [LARGE SCALE GENOMIC DNA]</scope>
    <source>
        <strain evidence="2 3">GAS522</strain>
    </source>
</reference>
<evidence type="ECO:0000313" key="3">
    <source>
        <dbReference type="Proteomes" id="UP000183208"/>
    </source>
</evidence>
<name>A0A1H4QWD4_9BRAD</name>
<dbReference type="GO" id="GO:0004806">
    <property type="term" value="F:triacylglycerol lipase activity"/>
    <property type="evidence" value="ECO:0007669"/>
    <property type="project" value="TreeGrafter"/>
</dbReference>
<dbReference type="EMBL" id="FNTI01000001">
    <property type="protein sequence ID" value="SEC23950.1"/>
    <property type="molecule type" value="Genomic_DNA"/>
</dbReference>
<evidence type="ECO:0000313" key="2">
    <source>
        <dbReference type="EMBL" id="SEC23950.1"/>
    </source>
</evidence>
<evidence type="ECO:0000259" key="1">
    <source>
        <dbReference type="Pfam" id="PF00561"/>
    </source>
</evidence>
<dbReference type="InterPro" id="IPR050471">
    <property type="entry name" value="AB_hydrolase"/>
</dbReference>
<dbReference type="AlphaFoldDB" id="A0A1H4QWD4"/>
<dbReference type="Proteomes" id="UP000183208">
    <property type="component" value="Unassembled WGS sequence"/>
</dbReference>
<dbReference type="InterPro" id="IPR029058">
    <property type="entry name" value="AB_hydrolase_fold"/>
</dbReference>
<accession>A0A1H4QWD4</accession>
<gene>
    <name evidence="2" type="ORF">SAMN05444171_0963</name>
</gene>